<dbReference type="Pfam" id="PF13614">
    <property type="entry name" value="AAA_31"/>
    <property type="match status" value="1"/>
</dbReference>
<gene>
    <name evidence="2" type="ORF">JN12_01447</name>
</gene>
<organism evidence="2 3">
    <name type="scientific">Geobacter argillaceus</name>
    <dbReference type="NCBI Taxonomy" id="345631"/>
    <lineage>
        <taxon>Bacteria</taxon>
        <taxon>Pseudomonadati</taxon>
        <taxon>Thermodesulfobacteriota</taxon>
        <taxon>Desulfuromonadia</taxon>
        <taxon>Geobacterales</taxon>
        <taxon>Geobacteraceae</taxon>
        <taxon>Geobacter</taxon>
    </lineage>
</organism>
<dbReference type="Proteomes" id="UP000319449">
    <property type="component" value="Unassembled WGS sequence"/>
</dbReference>
<sequence>MNNYPYVITISSEKGGVGKTTLATNLAIFLKALDEELPVSLFSFDNHFTIDRMFGIKGQKSNGSVADLLLETPGRDLLHTGQYGVNFIPSSPDLGDLKDAVKGPMVLARLLAKSGIPGILIIDTRPDLDTLTQNALYAADRVLIPVKDMPSLENCKNIFALFDKRGMDRKSLSLIPCLIDERIKFDGLFADQKSLLKAFAINRGYRCQENFISKSPKVESLNTNPDGKIYPILTHGRGTDVYGQFFQLARTFLEEYRATSEPRALLFHQWLTAEDERKKESFYARLNGISQECLFCRTPFNHEAGVTAGFYYETSDGAANGFVEENCFLRFLTNTIYNLGETLADDDPSLLLLKESARESSFAFRPMHNGSGPSVIVSRFDQGGVQLLQREYPLKDYLGGFFNEDRKPPLYTLMKDTMGGYDGSFRDGFLLVHPVKSSAPEKILQDDNYRAFTRLKGQVAAQLT</sequence>
<dbReference type="InterPro" id="IPR025669">
    <property type="entry name" value="AAA_dom"/>
</dbReference>
<evidence type="ECO:0000313" key="3">
    <source>
        <dbReference type="Proteomes" id="UP000319449"/>
    </source>
</evidence>
<proteinExistence type="predicted"/>
<comment type="caution">
    <text evidence="2">The sequence shown here is derived from an EMBL/GenBank/DDBJ whole genome shotgun (WGS) entry which is preliminary data.</text>
</comment>
<dbReference type="InterPro" id="IPR050678">
    <property type="entry name" value="DNA_Partitioning_ATPase"/>
</dbReference>
<keyword evidence="3" id="KW-1185">Reference proteome</keyword>
<dbReference type="EMBL" id="VLLN01000007">
    <property type="protein sequence ID" value="TWJ19647.1"/>
    <property type="molecule type" value="Genomic_DNA"/>
</dbReference>
<dbReference type="InterPro" id="IPR027417">
    <property type="entry name" value="P-loop_NTPase"/>
</dbReference>
<reference evidence="2 3" key="1">
    <citation type="submission" date="2019-07" db="EMBL/GenBank/DDBJ databases">
        <title>Genomic Encyclopedia of Archaeal and Bacterial Type Strains, Phase II (KMG-II): from individual species to whole genera.</title>
        <authorList>
            <person name="Goeker M."/>
        </authorList>
    </citation>
    <scope>NUCLEOTIDE SEQUENCE [LARGE SCALE GENOMIC DNA]</scope>
    <source>
        <strain evidence="2 3">ATCC BAA-1139</strain>
    </source>
</reference>
<accession>A0A562VPL8</accession>
<evidence type="ECO:0000313" key="2">
    <source>
        <dbReference type="EMBL" id="TWJ19647.1"/>
    </source>
</evidence>
<protein>
    <submittedName>
        <fullName evidence="2">Cellulose biosynthesis protein BcsQ</fullName>
    </submittedName>
</protein>
<dbReference type="RefSeq" id="WP_407925377.1">
    <property type="nucleotide sequence ID" value="NZ_VLLN01000007.1"/>
</dbReference>
<name>A0A562VPL8_9BACT</name>
<dbReference type="CDD" id="cd02042">
    <property type="entry name" value="ParAB_family"/>
    <property type="match status" value="1"/>
</dbReference>
<dbReference type="SUPFAM" id="SSF52540">
    <property type="entry name" value="P-loop containing nucleoside triphosphate hydrolases"/>
    <property type="match status" value="1"/>
</dbReference>
<feature type="domain" description="AAA" evidence="1">
    <location>
        <begin position="7"/>
        <end position="147"/>
    </location>
</feature>
<dbReference type="Gene3D" id="3.40.50.300">
    <property type="entry name" value="P-loop containing nucleotide triphosphate hydrolases"/>
    <property type="match status" value="1"/>
</dbReference>
<dbReference type="PANTHER" id="PTHR13696:SF52">
    <property type="entry name" value="PARA FAMILY PROTEIN CT_582"/>
    <property type="match status" value="1"/>
</dbReference>
<dbReference type="AlphaFoldDB" id="A0A562VPL8"/>
<evidence type="ECO:0000259" key="1">
    <source>
        <dbReference type="Pfam" id="PF13614"/>
    </source>
</evidence>
<dbReference type="PANTHER" id="PTHR13696">
    <property type="entry name" value="P-LOOP CONTAINING NUCLEOSIDE TRIPHOSPHATE HYDROLASE"/>
    <property type="match status" value="1"/>
</dbReference>